<gene>
    <name evidence="3" type="ORF">EGC76_08685</name>
</gene>
<sequence>MKIEKIRLQNFRCFGNQAVELNFEKVLTALVGGNGSGKTAVLQAVSRLFGTSPAERTVKRRDFHVLPDRQELQSGDSLYIEAILAFPELAEQNGTPLDAVPEFFNQMAASAQGEPLKARIRLQAIWTDDGTPEGAIEEDLRWIRALDDNFEWDDCSRVQAVERSSIQLIYLPANRDATTQVTALLKGRLWQAAKWSTAFRGASSENASQIQTDFEQEVPLRVLLRRLSQRWQQVHEADTDSQPRLRLIENRFEELVRKAEFTFAPDEEGQERRLSELSDGQRSLFHIALTAATLETEREAFTLPAEDSSFEHDKLRRVHLTILAIEEPENSLSPFFLSRIIAQAREVGGLSSAQVLISSHSPAILSRIEPEEVRYVRMDLGTKSSSIRKLTLPENGHEACVYVRLAVKAYPELYFARFVILGEGDSERIVIPKIAEEMGVPLDPSFVPIVPLGGRFVTHFWRLLNDLEIPHATLLDLDLGRRHGGAKVMSDCIQNLANVGNDFGNRNLINVATVTDQQIYNEGIQGAWCRAFGDEGIFFSYPLDLDFSMLRAFPTAYQVTNPGGQGPQSSASAIQNKKVSTLKSGGNLALYSEEYDDAFKWYPYLFLSRSKPETHLAAFSRITTGTLATSAPTELRALIQYVKDKLRLPGVDQ</sequence>
<evidence type="ECO:0000313" key="4">
    <source>
        <dbReference type="Proteomes" id="UP000288789"/>
    </source>
</evidence>
<dbReference type="PANTHER" id="PTHR43581:SF4">
    <property type="entry name" value="ATP_GTP PHOSPHATASE"/>
    <property type="match status" value="1"/>
</dbReference>
<dbReference type="Gene3D" id="3.40.50.300">
    <property type="entry name" value="P-loop containing nucleotide triphosphate hydrolases"/>
    <property type="match status" value="1"/>
</dbReference>
<name>A0A443YYQ9_9GAMM</name>
<dbReference type="GO" id="GO:0004519">
    <property type="term" value="F:endonuclease activity"/>
    <property type="evidence" value="ECO:0007669"/>
    <property type="project" value="UniProtKB-KW"/>
</dbReference>
<dbReference type="OrthoDB" id="3322489at2"/>
<keyword evidence="4" id="KW-1185">Reference proteome</keyword>
<keyword evidence="3" id="KW-0255">Endonuclease</keyword>
<dbReference type="Pfam" id="PF20469">
    <property type="entry name" value="OLD-like_TOPRIM"/>
    <property type="match status" value="1"/>
</dbReference>
<comment type="caution">
    <text evidence="3">The sequence shown here is derived from an EMBL/GenBank/DDBJ whole genome shotgun (WGS) entry which is preliminary data.</text>
</comment>
<dbReference type="InterPro" id="IPR034139">
    <property type="entry name" value="TOPRIM_OLD"/>
</dbReference>
<accession>A0A443YYQ9</accession>
<dbReference type="Pfam" id="PF13304">
    <property type="entry name" value="AAA_21"/>
    <property type="match status" value="1"/>
</dbReference>
<dbReference type="RefSeq" id="WP_128352603.1">
    <property type="nucleotide sequence ID" value="NZ_RSFE01000006.1"/>
</dbReference>
<organism evidence="3 4">
    <name type="scientific">Pseudidiomarina gelatinasegens</name>
    <dbReference type="NCBI Taxonomy" id="2487740"/>
    <lineage>
        <taxon>Bacteria</taxon>
        <taxon>Pseudomonadati</taxon>
        <taxon>Pseudomonadota</taxon>
        <taxon>Gammaproteobacteria</taxon>
        <taxon>Alteromonadales</taxon>
        <taxon>Idiomarinaceae</taxon>
        <taxon>Pseudidiomarina</taxon>
    </lineage>
</organism>
<dbReference type="EMBL" id="RSFE01000006">
    <property type="protein sequence ID" value="RWU09265.1"/>
    <property type="molecule type" value="Genomic_DNA"/>
</dbReference>
<dbReference type="InterPro" id="IPR027417">
    <property type="entry name" value="P-loop_NTPase"/>
</dbReference>
<evidence type="ECO:0000259" key="2">
    <source>
        <dbReference type="Pfam" id="PF20469"/>
    </source>
</evidence>
<dbReference type="GO" id="GO:0016887">
    <property type="term" value="F:ATP hydrolysis activity"/>
    <property type="evidence" value="ECO:0007669"/>
    <property type="project" value="InterPro"/>
</dbReference>
<dbReference type="AlphaFoldDB" id="A0A443YYQ9"/>
<keyword evidence="3" id="KW-0540">Nuclease</keyword>
<dbReference type="Proteomes" id="UP000288789">
    <property type="component" value="Unassembled WGS sequence"/>
</dbReference>
<evidence type="ECO:0000259" key="1">
    <source>
        <dbReference type="Pfam" id="PF13304"/>
    </source>
</evidence>
<dbReference type="InterPro" id="IPR003959">
    <property type="entry name" value="ATPase_AAA_core"/>
</dbReference>
<dbReference type="PANTHER" id="PTHR43581">
    <property type="entry name" value="ATP/GTP PHOSPHATASE"/>
    <property type="match status" value="1"/>
</dbReference>
<dbReference type="InterPro" id="IPR051396">
    <property type="entry name" value="Bact_Antivir_Def_Nuclease"/>
</dbReference>
<proteinExistence type="predicted"/>
<dbReference type="CDD" id="cd01026">
    <property type="entry name" value="TOPRIM_OLD"/>
    <property type="match status" value="1"/>
</dbReference>
<evidence type="ECO:0000313" key="3">
    <source>
        <dbReference type="EMBL" id="RWU09265.1"/>
    </source>
</evidence>
<protein>
    <submittedName>
        <fullName evidence="3">ATP-dependent endonuclease</fullName>
    </submittedName>
</protein>
<feature type="domain" description="ATPase AAA-type core" evidence="1">
    <location>
        <begin position="27"/>
        <end position="366"/>
    </location>
</feature>
<dbReference type="SUPFAM" id="SSF52540">
    <property type="entry name" value="P-loop containing nucleoside triphosphate hydrolases"/>
    <property type="match status" value="1"/>
</dbReference>
<dbReference type="GO" id="GO:0005524">
    <property type="term" value="F:ATP binding"/>
    <property type="evidence" value="ECO:0007669"/>
    <property type="project" value="InterPro"/>
</dbReference>
<reference evidence="3 4" key="1">
    <citation type="submission" date="2018-12" db="EMBL/GenBank/DDBJ databases">
        <authorList>
            <person name="Li A."/>
            <person name="Zhang M."/>
            <person name="Zhu H."/>
        </authorList>
    </citation>
    <scope>NUCLEOTIDE SEQUENCE [LARGE SCALE GENOMIC DNA]</scope>
    <source>
        <strain evidence="3 4">R04H25</strain>
    </source>
</reference>
<keyword evidence="3" id="KW-0378">Hydrolase</keyword>
<feature type="domain" description="OLD protein-like TOPRIM" evidence="2">
    <location>
        <begin position="415"/>
        <end position="478"/>
    </location>
</feature>